<dbReference type="GO" id="GO:0016627">
    <property type="term" value="F:oxidoreductase activity, acting on the CH-CH group of donors"/>
    <property type="evidence" value="ECO:0007669"/>
    <property type="project" value="InterPro"/>
</dbReference>
<keyword evidence="4" id="KW-1185">Reference proteome</keyword>
<proteinExistence type="predicted"/>
<evidence type="ECO:0000313" key="4">
    <source>
        <dbReference type="Proteomes" id="UP000516444"/>
    </source>
</evidence>
<evidence type="ECO:0000259" key="2">
    <source>
        <dbReference type="Pfam" id="PF08028"/>
    </source>
</evidence>
<dbReference type="Proteomes" id="UP000516444">
    <property type="component" value="Chromosome"/>
</dbReference>
<sequence>MRQDRADAGRDCRAAVERMLDLHGGSGFRTANPLQRFWRDVAVASRHPQLDAYLAVEDYGTALTTLDLDRV</sequence>
<name>A0A7G1NZB7_9ACTN</name>
<evidence type="ECO:0000313" key="3">
    <source>
        <dbReference type="EMBL" id="BCL26974.1"/>
    </source>
</evidence>
<dbReference type="Pfam" id="PF08028">
    <property type="entry name" value="Acyl-CoA_dh_2"/>
    <property type="match status" value="1"/>
</dbReference>
<evidence type="ECO:0000256" key="1">
    <source>
        <dbReference type="ARBA" id="ARBA00023002"/>
    </source>
</evidence>
<dbReference type="Gene3D" id="1.20.140.10">
    <property type="entry name" value="Butyryl-CoA Dehydrogenase, subunit A, domain 3"/>
    <property type="match status" value="1"/>
</dbReference>
<protein>
    <recommendedName>
        <fullName evidence="2">Acyl-CoA dehydrogenase C-terminal domain-containing protein</fullName>
    </recommendedName>
</protein>
<organism evidence="3 4">
    <name type="scientific">Streptomyces aurantiacus</name>
    <dbReference type="NCBI Taxonomy" id="47760"/>
    <lineage>
        <taxon>Bacteria</taxon>
        <taxon>Bacillati</taxon>
        <taxon>Actinomycetota</taxon>
        <taxon>Actinomycetes</taxon>
        <taxon>Kitasatosporales</taxon>
        <taxon>Streptomycetaceae</taxon>
        <taxon>Streptomyces</taxon>
        <taxon>Streptomyces aurantiacus group</taxon>
    </lineage>
</organism>
<feature type="domain" description="Acyl-CoA dehydrogenase C-terminal" evidence="2">
    <location>
        <begin position="2"/>
        <end position="50"/>
    </location>
</feature>
<dbReference type="RefSeq" id="WP_198427921.1">
    <property type="nucleotide sequence ID" value="NZ_AP023440.1"/>
</dbReference>
<dbReference type="AlphaFoldDB" id="A0A7G1NZB7"/>
<gene>
    <name evidence="3" type="ORF">GCM10017557_18330</name>
</gene>
<dbReference type="InterPro" id="IPR013107">
    <property type="entry name" value="Acyl-CoA_DH_C"/>
</dbReference>
<keyword evidence="1" id="KW-0560">Oxidoreductase</keyword>
<accession>A0A7G1NZB7</accession>
<dbReference type="KEGG" id="sgm:GCM10017557_18330"/>
<dbReference type="SUPFAM" id="SSF47203">
    <property type="entry name" value="Acyl-CoA dehydrogenase C-terminal domain-like"/>
    <property type="match status" value="1"/>
</dbReference>
<dbReference type="EMBL" id="AP023440">
    <property type="protein sequence ID" value="BCL26974.1"/>
    <property type="molecule type" value="Genomic_DNA"/>
</dbReference>
<reference evidence="3 4" key="1">
    <citation type="journal article" date="2014" name="Int. J. Syst. Evol. Microbiol.">
        <title>Complete genome sequence of Corynebacterium casei LMG S-19264T (=DSM 44701T), isolated from a smear-ripened cheese.</title>
        <authorList>
            <consortium name="US DOE Joint Genome Institute (JGI-PGF)"/>
            <person name="Walter F."/>
            <person name="Albersmeier A."/>
            <person name="Kalinowski J."/>
            <person name="Ruckert C."/>
        </authorList>
    </citation>
    <scope>NUCLEOTIDE SEQUENCE [LARGE SCALE GENOMIC DNA]</scope>
    <source>
        <strain evidence="3 4">JCM 4677</strain>
    </source>
</reference>
<dbReference type="InterPro" id="IPR036250">
    <property type="entry name" value="AcylCo_DH-like_C"/>
</dbReference>